<dbReference type="WBParaSite" id="maker-uti_cns_0008158-snap-gene-0.4-mRNA-1">
    <property type="protein sequence ID" value="maker-uti_cns_0008158-snap-gene-0.4-mRNA-1"/>
    <property type="gene ID" value="maker-uti_cns_0008158-snap-gene-0.4"/>
</dbReference>
<proteinExistence type="predicted"/>
<dbReference type="AlphaFoldDB" id="A0A1I8HW90"/>
<evidence type="ECO:0000256" key="2">
    <source>
        <dbReference type="ARBA" id="ARBA00001974"/>
    </source>
</evidence>
<dbReference type="GO" id="GO:0050660">
    <property type="term" value="F:flavin adenine dinucleotide binding"/>
    <property type="evidence" value="ECO:0007669"/>
    <property type="project" value="TreeGrafter"/>
</dbReference>
<keyword evidence="11" id="KW-1185">Reference proteome</keyword>
<dbReference type="GO" id="GO:0016491">
    <property type="term" value="F:oxidoreductase activity"/>
    <property type="evidence" value="ECO:0007669"/>
    <property type="project" value="UniProtKB-KW"/>
</dbReference>
<dbReference type="InterPro" id="IPR017938">
    <property type="entry name" value="Riboflavin_synthase-like_b-brl"/>
</dbReference>
<evidence type="ECO:0000256" key="3">
    <source>
        <dbReference type="ARBA" id="ARBA00022630"/>
    </source>
</evidence>
<evidence type="ECO:0000313" key="11">
    <source>
        <dbReference type="Proteomes" id="UP000095280"/>
    </source>
</evidence>
<evidence type="ECO:0000259" key="9">
    <source>
        <dbReference type="PROSITE" id="PS50902"/>
    </source>
</evidence>
<dbReference type="InterPro" id="IPR039261">
    <property type="entry name" value="FNR_nucleotide-bd"/>
</dbReference>
<dbReference type="Pfam" id="PF00667">
    <property type="entry name" value="FAD_binding_1"/>
    <property type="match status" value="1"/>
</dbReference>
<dbReference type="SUPFAM" id="SSF63380">
    <property type="entry name" value="Riboflavin synthase domain-like"/>
    <property type="match status" value="1"/>
</dbReference>
<dbReference type="InterPro" id="IPR008254">
    <property type="entry name" value="Flavodoxin/NO_synth"/>
</dbReference>
<evidence type="ECO:0000259" key="10">
    <source>
        <dbReference type="PROSITE" id="PS51384"/>
    </source>
</evidence>
<dbReference type="GO" id="GO:0005829">
    <property type="term" value="C:cytosol"/>
    <property type="evidence" value="ECO:0007669"/>
    <property type="project" value="TreeGrafter"/>
</dbReference>
<dbReference type="InterPro" id="IPR029039">
    <property type="entry name" value="Flavoprotein-like_sf"/>
</dbReference>
<organism evidence="11 12">
    <name type="scientific">Macrostomum lignano</name>
    <dbReference type="NCBI Taxonomy" id="282301"/>
    <lineage>
        <taxon>Eukaryota</taxon>
        <taxon>Metazoa</taxon>
        <taxon>Spiralia</taxon>
        <taxon>Lophotrochozoa</taxon>
        <taxon>Platyhelminthes</taxon>
        <taxon>Rhabditophora</taxon>
        <taxon>Macrostomorpha</taxon>
        <taxon>Macrostomida</taxon>
        <taxon>Macrostomidae</taxon>
        <taxon>Macrostomum</taxon>
    </lineage>
</organism>
<comment type="cofactor">
    <cofactor evidence="1">
        <name>FMN</name>
        <dbReference type="ChEBI" id="CHEBI:58210"/>
    </cofactor>
</comment>
<dbReference type="InterPro" id="IPR001094">
    <property type="entry name" value="Flavdoxin-like"/>
</dbReference>
<comment type="cofactor">
    <cofactor evidence="2">
        <name>FAD</name>
        <dbReference type="ChEBI" id="CHEBI:57692"/>
    </cofactor>
</comment>
<dbReference type="InterPro" id="IPR023173">
    <property type="entry name" value="NADPH_Cyt_P450_Rdtase_alpha"/>
</dbReference>
<evidence type="ECO:0000256" key="6">
    <source>
        <dbReference type="ARBA" id="ARBA00022857"/>
    </source>
</evidence>
<protein>
    <submittedName>
        <fullName evidence="12">Flavodoxin-like domain-containing protein</fullName>
    </submittedName>
</protein>
<evidence type="ECO:0000256" key="5">
    <source>
        <dbReference type="ARBA" id="ARBA00022827"/>
    </source>
</evidence>
<keyword evidence="5" id="KW-0274">FAD</keyword>
<evidence type="ECO:0000256" key="1">
    <source>
        <dbReference type="ARBA" id="ARBA00001917"/>
    </source>
</evidence>
<evidence type="ECO:0000313" key="12">
    <source>
        <dbReference type="WBParaSite" id="maker-uti_cns_0008158-snap-gene-0.4-mRNA-1"/>
    </source>
</evidence>
<evidence type="ECO:0000256" key="7">
    <source>
        <dbReference type="ARBA" id="ARBA00023002"/>
    </source>
</evidence>
<dbReference type="SUPFAM" id="SSF52218">
    <property type="entry name" value="Flavoproteins"/>
    <property type="match status" value="1"/>
</dbReference>
<feature type="region of interest" description="Disordered" evidence="8">
    <location>
        <begin position="1"/>
        <end position="42"/>
    </location>
</feature>
<dbReference type="PANTHER" id="PTHR19384:SF10">
    <property type="entry name" value="NADPH-DEPENDENT DIFLAVIN OXIDOREDUCTASE 1"/>
    <property type="match status" value="1"/>
</dbReference>
<dbReference type="Gene3D" id="1.20.990.10">
    <property type="entry name" value="NADPH-cytochrome p450 Reductase, Chain A, domain 3"/>
    <property type="match status" value="1"/>
</dbReference>
<dbReference type="InterPro" id="IPR003097">
    <property type="entry name" value="CysJ-like_FAD-binding"/>
</dbReference>
<dbReference type="Gene3D" id="2.40.30.10">
    <property type="entry name" value="Translation factors"/>
    <property type="match status" value="1"/>
</dbReference>
<dbReference type="SUPFAM" id="SSF52343">
    <property type="entry name" value="Ferredoxin reductase-like, C-terminal NADP-linked domain"/>
    <property type="match status" value="1"/>
</dbReference>
<dbReference type="Proteomes" id="UP000095280">
    <property type="component" value="Unplaced"/>
</dbReference>
<dbReference type="InterPro" id="IPR001709">
    <property type="entry name" value="Flavoprot_Pyr_Nucl_cyt_Rdtase"/>
</dbReference>
<evidence type="ECO:0000256" key="8">
    <source>
        <dbReference type="SAM" id="MobiDB-lite"/>
    </source>
</evidence>
<keyword evidence="3" id="KW-0285">Flavoprotein</keyword>
<dbReference type="PROSITE" id="PS50902">
    <property type="entry name" value="FLAVODOXIN_LIKE"/>
    <property type="match status" value="1"/>
</dbReference>
<keyword evidence="6" id="KW-0521">NADP</keyword>
<dbReference type="PANTHER" id="PTHR19384">
    <property type="entry name" value="NITRIC OXIDE SYNTHASE-RELATED"/>
    <property type="match status" value="1"/>
</dbReference>
<sequence>FQQPDTPHSTMVPPCNNGEESGTGGGGTSSQLHHPEPARQPPQLTIAYGSETGVAQDAALTLYNFARSHGLNCRFGSLDEVGIVALETAADCLPSNDLRQQLLIAACSTTGQGDPPANMRKFWRLAMSRRLTQGCLHGNGSSQSANNPHGNGDSATARLRFCLIGFGDSSYLQYNFVAKKLHRRLCLLGANSACPLALANDQDELGPDQAFLPFAETVSALLTDTFSVRCACVGSCLDAPLPPLYRVEAIAAEKSTDSTHTTAANQVVVVVGADGPRLPPPETGYQLARIVANKRVTAEDHFQDTRLITLSPAPTSAESPSPTLWSPFQPGDVLQVLPSNSQSAVSSLLSTLSHLDPETRLRVSQSDPNFPPPPDLPPAGPTLRWLLTNYFDISCVPRRSFFETLRRIAMCIGDEVATTTEEDSSRLDMEIERLGEFVRDVDELAAYCNRPRRTVAETLRDFPVSASRIRLSRLFDLLRPIQPRSFSIASLGQSGCSSLDLLVAVVRYKSKLMSEPRLGLCSNYLASAGPGSVVTVRLQRGTLRVPPVDVPLVLVGPGTGIAPFRGLVQQRHGVVNGQGDEAPAAGSAQTLVFFGCRHPEKDFYFQSDWLEWSRLWPDKFQLATAFSRPTSDSGQQTKCYVQDRIRELGADVAKLLLLGGGAVIVAGSSGAMPREVLSAVQAALTVHGGFDEAEAAGMLAEWQRTGRYQMETWS</sequence>
<dbReference type="PRINTS" id="PR00371">
    <property type="entry name" value="FPNCR"/>
</dbReference>
<dbReference type="PROSITE" id="PS51384">
    <property type="entry name" value="FAD_FR"/>
    <property type="match status" value="1"/>
</dbReference>
<name>A0A1I8HW90_9PLAT</name>
<feature type="domain" description="FAD-binding FR-type" evidence="10">
    <location>
        <begin position="283"/>
        <end position="546"/>
    </location>
</feature>
<dbReference type="Pfam" id="PF00175">
    <property type="entry name" value="NAD_binding_1"/>
    <property type="match status" value="1"/>
</dbReference>
<dbReference type="Pfam" id="PF00258">
    <property type="entry name" value="Flavodoxin_1"/>
    <property type="match status" value="1"/>
</dbReference>
<feature type="domain" description="Flavodoxin-like" evidence="9">
    <location>
        <begin position="44"/>
        <end position="219"/>
    </location>
</feature>
<dbReference type="InterPro" id="IPR017927">
    <property type="entry name" value="FAD-bd_FR_type"/>
</dbReference>
<evidence type="ECO:0000256" key="4">
    <source>
        <dbReference type="ARBA" id="ARBA00022643"/>
    </source>
</evidence>
<accession>A0A1I8HW90</accession>
<dbReference type="Gene3D" id="3.40.50.80">
    <property type="entry name" value="Nucleotide-binding domain of ferredoxin-NADP reductase (FNR) module"/>
    <property type="match status" value="1"/>
</dbReference>
<keyword evidence="4" id="KW-0288">FMN</keyword>
<dbReference type="GO" id="GO:0010181">
    <property type="term" value="F:FMN binding"/>
    <property type="evidence" value="ECO:0007669"/>
    <property type="project" value="InterPro"/>
</dbReference>
<dbReference type="Gene3D" id="3.40.50.360">
    <property type="match status" value="1"/>
</dbReference>
<keyword evidence="7" id="KW-0560">Oxidoreductase</keyword>
<dbReference type="InterPro" id="IPR001433">
    <property type="entry name" value="OxRdtase_FAD/NAD-bd"/>
</dbReference>
<dbReference type="PRINTS" id="PR00369">
    <property type="entry name" value="FLAVODOXIN"/>
</dbReference>
<reference evidence="12" key="1">
    <citation type="submission" date="2016-11" db="UniProtKB">
        <authorList>
            <consortium name="WormBaseParasite"/>
        </authorList>
    </citation>
    <scope>IDENTIFICATION</scope>
</reference>